<feature type="transmembrane region" description="Helical" evidence="1">
    <location>
        <begin position="35"/>
        <end position="53"/>
    </location>
</feature>
<dbReference type="InterPro" id="IPR005530">
    <property type="entry name" value="SPW"/>
</dbReference>
<keyword evidence="1" id="KW-0812">Transmembrane</keyword>
<keyword evidence="1" id="KW-0472">Membrane</keyword>
<accession>A0A399EDX7</accession>
<dbReference type="Pfam" id="PF03779">
    <property type="entry name" value="SPW"/>
    <property type="match status" value="1"/>
</dbReference>
<keyword evidence="1" id="KW-1133">Transmembrane helix</keyword>
<protein>
    <submittedName>
        <fullName evidence="3">SPW repeat protein</fullName>
    </submittedName>
</protein>
<feature type="domain" description="SPW repeat-containing integral membrane" evidence="2">
    <location>
        <begin position="9"/>
        <end position="106"/>
    </location>
</feature>
<dbReference type="AlphaFoldDB" id="A0A399EDX7"/>
<dbReference type="OrthoDB" id="129082at2"/>
<dbReference type="RefSeq" id="WP_119315832.1">
    <property type="nucleotide sequence ID" value="NZ_QXDL01000138.1"/>
</dbReference>
<feature type="transmembrane region" description="Helical" evidence="1">
    <location>
        <begin position="12"/>
        <end position="29"/>
    </location>
</feature>
<proteinExistence type="predicted"/>
<evidence type="ECO:0000313" key="4">
    <source>
        <dbReference type="Proteomes" id="UP000265715"/>
    </source>
</evidence>
<gene>
    <name evidence="3" type="ORF">Mterra_02851</name>
</gene>
<evidence type="ECO:0000256" key="1">
    <source>
        <dbReference type="SAM" id="Phobius"/>
    </source>
</evidence>
<name>A0A399EDX7_9DEIN</name>
<reference evidence="3 4" key="1">
    <citation type="submission" date="2018-08" db="EMBL/GenBank/DDBJ databases">
        <title>Meiothermus terrae DSM 26712 genome sequencing project.</title>
        <authorList>
            <person name="Da Costa M.S."/>
            <person name="Albuquerque L."/>
            <person name="Raposo P."/>
            <person name="Froufe H.J.C."/>
            <person name="Barroso C.S."/>
            <person name="Egas C."/>
        </authorList>
    </citation>
    <scope>NUCLEOTIDE SEQUENCE [LARGE SCALE GENOMIC DNA]</scope>
    <source>
        <strain evidence="3 4">DSM 26712</strain>
    </source>
</reference>
<keyword evidence="4" id="KW-1185">Reference proteome</keyword>
<dbReference type="Proteomes" id="UP000265715">
    <property type="component" value="Unassembled WGS sequence"/>
</dbReference>
<comment type="caution">
    <text evidence="3">The sequence shown here is derived from an EMBL/GenBank/DDBJ whole genome shotgun (WGS) entry which is preliminary data.</text>
</comment>
<evidence type="ECO:0000259" key="2">
    <source>
        <dbReference type="Pfam" id="PF03779"/>
    </source>
</evidence>
<organism evidence="3 4">
    <name type="scientific">Calidithermus terrae</name>
    <dbReference type="NCBI Taxonomy" id="1408545"/>
    <lineage>
        <taxon>Bacteria</taxon>
        <taxon>Thermotogati</taxon>
        <taxon>Deinococcota</taxon>
        <taxon>Deinococci</taxon>
        <taxon>Thermales</taxon>
        <taxon>Thermaceae</taxon>
        <taxon>Calidithermus</taxon>
    </lineage>
</organism>
<dbReference type="EMBL" id="QXDL01000138">
    <property type="protein sequence ID" value="RIH82006.1"/>
    <property type="molecule type" value="Genomic_DNA"/>
</dbReference>
<evidence type="ECO:0000313" key="3">
    <source>
        <dbReference type="EMBL" id="RIH82006.1"/>
    </source>
</evidence>
<sequence>MRFIPTAVHGLIDYVMGLFLIASPFFLGFRDDGAATWVPVVLGVGMVLVSLFTDNEAGLARRIPMPTHLGLDLLSGAFLALSPWLLGFSERVWVPHRALGLAEVAGSLTTKAVPSDRAAERAARP</sequence>